<dbReference type="GO" id="GO:0003723">
    <property type="term" value="F:RNA binding"/>
    <property type="evidence" value="ECO:0007669"/>
    <property type="project" value="UniProtKB-KW"/>
</dbReference>
<gene>
    <name evidence="12" type="ORF">L228DRAFT_285176</name>
</gene>
<keyword evidence="13" id="KW-1185">Reference proteome</keyword>
<feature type="domain" description="RDRP core" evidence="10">
    <location>
        <begin position="566"/>
        <end position="1139"/>
    </location>
</feature>
<proteinExistence type="inferred from homology"/>
<feature type="compositionally biased region" description="Polar residues" evidence="9">
    <location>
        <begin position="1571"/>
        <end position="1580"/>
    </location>
</feature>
<keyword evidence="7" id="KW-0943">RNA-mediated gene silencing</keyword>
<dbReference type="RefSeq" id="XP_018186029.1">
    <property type="nucleotide sequence ID" value="XM_018336314.1"/>
</dbReference>
<evidence type="ECO:0000259" key="10">
    <source>
        <dbReference type="Pfam" id="PF05183"/>
    </source>
</evidence>
<keyword evidence="6" id="KW-0694">RNA-binding</keyword>
<feature type="region of interest" description="Disordered" evidence="9">
    <location>
        <begin position="1438"/>
        <end position="1473"/>
    </location>
</feature>
<dbReference type="Pfam" id="PF05183">
    <property type="entry name" value="RdRP"/>
    <property type="match status" value="1"/>
</dbReference>
<dbReference type="Pfam" id="PF26253">
    <property type="entry name" value="RdRP_head"/>
    <property type="match status" value="1"/>
</dbReference>
<evidence type="ECO:0000259" key="11">
    <source>
        <dbReference type="Pfam" id="PF26253"/>
    </source>
</evidence>
<keyword evidence="5" id="KW-0548">Nucleotidyltransferase</keyword>
<name>A0A165AHB7_XYLHT</name>
<evidence type="ECO:0000256" key="7">
    <source>
        <dbReference type="ARBA" id="ARBA00023158"/>
    </source>
</evidence>
<dbReference type="InterPro" id="IPR057596">
    <property type="entry name" value="RDRP_core"/>
</dbReference>
<dbReference type="Proteomes" id="UP000076632">
    <property type="component" value="Unassembled WGS sequence"/>
</dbReference>
<feature type="compositionally biased region" description="Polar residues" evidence="9">
    <location>
        <begin position="7"/>
        <end position="17"/>
    </location>
</feature>
<dbReference type="EMBL" id="KV407463">
    <property type="protein sequence ID" value="KZF20474.1"/>
    <property type="molecule type" value="Genomic_DNA"/>
</dbReference>
<evidence type="ECO:0000313" key="12">
    <source>
        <dbReference type="EMBL" id="KZF20474.1"/>
    </source>
</evidence>
<dbReference type="InterPro" id="IPR058752">
    <property type="entry name" value="RDRP_C_head"/>
</dbReference>
<protein>
    <recommendedName>
        <fullName evidence="2">RNA-directed RNA polymerase</fullName>
        <ecNumber evidence="2">2.7.7.48</ecNumber>
    </recommendedName>
</protein>
<dbReference type="OrthoDB" id="6513042at2759"/>
<evidence type="ECO:0000256" key="2">
    <source>
        <dbReference type="ARBA" id="ARBA00012494"/>
    </source>
</evidence>
<dbReference type="GO" id="GO:0003968">
    <property type="term" value="F:RNA-directed RNA polymerase activity"/>
    <property type="evidence" value="ECO:0007669"/>
    <property type="project" value="UniProtKB-KW"/>
</dbReference>
<reference evidence="12 13" key="1">
    <citation type="journal article" date="2016" name="Fungal Biol.">
        <title>The genome of Xylona heveae provides a window into fungal endophytism.</title>
        <authorList>
            <person name="Gazis R."/>
            <person name="Kuo A."/>
            <person name="Riley R."/>
            <person name="LaButti K."/>
            <person name="Lipzen A."/>
            <person name="Lin J."/>
            <person name="Amirebrahimi M."/>
            <person name="Hesse C.N."/>
            <person name="Spatafora J.W."/>
            <person name="Henrissat B."/>
            <person name="Hainaut M."/>
            <person name="Grigoriev I.V."/>
            <person name="Hibbett D.S."/>
        </authorList>
    </citation>
    <scope>NUCLEOTIDE SEQUENCE [LARGE SCALE GENOMIC DNA]</scope>
    <source>
        <strain evidence="12 13">TC161</strain>
    </source>
</reference>
<feature type="domain" description="RDRP C-terminal head" evidence="11">
    <location>
        <begin position="1167"/>
        <end position="1305"/>
    </location>
</feature>
<evidence type="ECO:0000256" key="3">
    <source>
        <dbReference type="ARBA" id="ARBA00022484"/>
    </source>
</evidence>
<dbReference type="PANTHER" id="PTHR23079">
    <property type="entry name" value="RNA-DEPENDENT RNA POLYMERASE"/>
    <property type="match status" value="1"/>
</dbReference>
<accession>A0A165AHB7</accession>
<organism evidence="12 13">
    <name type="scientific">Xylona heveae (strain CBS 132557 / TC161)</name>
    <dbReference type="NCBI Taxonomy" id="1328760"/>
    <lineage>
        <taxon>Eukaryota</taxon>
        <taxon>Fungi</taxon>
        <taxon>Dikarya</taxon>
        <taxon>Ascomycota</taxon>
        <taxon>Pezizomycotina</taxon>
        <taxon>Xylonomycetes</taxon>
        <taxon>Xylonales</taxon>
        <taxon>Xylonaceae</taxon>
        <taxon>Xylona</taxon>
    </lineage>
</organism>
<feature type="compositionally biased region" description="Acidic residues" evidence="9">
    <location>
        <begin position="1598"/>
        <end position="1613"/>
    </location>
</feature>
<dbReference type="GeneID" id="28901451"/>
<dbReference type="CDD" id="cd00590">
    <property type="entry name" value="RRM_SF"/>
    <property type="match status" value="1"/>
</dbReference>
<sequence>MAGSALDQFSQNFTSSPDWAKTNHPGIGARRGSSTQPHGLHAHPTLHQAPRGALNGRGIALGDQKRPQSAPPKRPITPQAFRYAGEPGRGFVRGGYSSHRGTYGRRGKPSAASPWAFRQHQSIKPVEDWSNWTELGVKVSGLPSSITTLELYRMLIDEGPIETIEIFESTRGTRDGVARVRFSPPPRRSFWLEQSYAVETAASKQRPIAVELEPKRRTFLHPSPLNPSIKYPERTTLLAEALDFGFLYDESTMMAMRNIYGTSQSDICFTLNLIRREIDIRFNLHIQDPRRQIGLAPKLAGTKPAATVGSLDRIETYRFRIPFAQCQRIFEMDIGDDKKVLIVPIDTPPNFFRRVKRIEATHDERATFWNEWETWRRQTDVLYAPNQLRHVPLTLKKGAPIIDIGRWTTYRFVFSKANNDWNKYAVVHRALRDYNVEMLGIEKFALKVDPESSVWEFIDRPSVRDQNSGSFLEDMAQLTVPPLSFPVRYQLEVCISQGCLNEHNISKAFVDALTAMDAKRAQDLLEHVASQKRRFYDPMEIFTLKYPRVSQTKIPHYCAEMRSATVTPTMVYYNSPSIETSNRVVRRYIEHSDRFLRVRFSDEKYQGRINAIENQSNDEIFTRIKRILANGITIGDRHYEFLAFGNSQFHEHGAYFFARLPHLNAADIRLWMGKFDNIKVIAKYAARIGQCFSTTRAINGTRVEIKELQDIQRNGYNFTDGVGKISPFLATIVASELELPNPQDPPSVFQFRLGGCKGVLAISPDAKKNEIHIRESQYKFAAAHNGLEIIRWSQFAAASLNRQIILVLSALGVPDEVFVNKLKGMLSDLEQAMSNQSKALHLLQKYVDPNQMTMNIANMILDGFQQSNEPFVASLLHLWRAWSIKYLKEKAKILIEDGAFVLGCVDETGILNGHYDKQDRRNVNKEAVDLPEIFIQVSDQERKDGYVVIEGPCLLARNPSLHPGDVRVVRAVNVPELYHLKNVVVLPQTGDRDVASMCSGGDLDGDDYLVIWDQELTPTEWNYEPMDYTPPNPAPVDEVTIDHITSFFVTYMKNDRLPTIATSHMAHADYLDTGVKDRKCLQLAALHSKAVDYTKTGEPARMPRELRARKWPHFMEKNHVPKEQIYVSRKVLGQLYDQVQRVDFVPHFESKFDERILGACQTRDEDIKAAAMLKEEYDAAMRRIMAQYQIDTEFEVWSTFLMSHANASKDYKFHEEMGVISSGLKQRFKQACFEKAGTRDVDGLVPFVVAMYKVTEQQLSQALEESRRPRTVAGQEEPSKKINVSTMPLISFPWLFDKVLGRIANGELPGRHGQATERLPPESMEGHPPIGAHLAKPINLGELGLEGDSLETNEGVTHRGEMLQLFQHGDRQEQNSNRQGSGAPLAEFDRKDMDMLRQNPHTNVVAPIDKLGFEDVGPHGMSKVPQDLEVEIWKSTPSEEVEMSPTEAAEDCGHPDGLTSVEPQGSPETRESFLPRPHLLDTLLNSEISSPLLPILEPEHKRLGIVSQPEPIDGSILQREDTVGSLGAEIADAPSDGLRTTLSNDSGDLLVWEENETATNNGLSNAPAIKSDQNSRQNTPDIDAPSSSHSSSQVEQPEGVDEEEASSSEEEFTEVVTLDMASGESALEELFNLVS</sequence>
<keyword evidence="3" id="KW-0696">RNA-directed RNA polymerase</keyword>
<feature type="region of interest" description="Disordered" evidence="9">
    <location>
        <begin position="1559"/>
        <end position="1613"/>
    </location>
</feature>
<evidence type="ECO:0000256" key="6">
    <source>
        <dbReference type="ARBA" id="ARBA00022884"/>
    </source>
</evidence>
<comment type="similarity">
    <text evidence="1">Belongs to the RdRP family.</text>
</comment>
<evidence type="ECO:0000256" key="4">
    <source>
        <dbReference type="ARBA" id="ARBA00022679"/>
    </source>
</evidence>
<evidence type="ECO:0000256" key="9">
    <source>
        <dbReference type="SAM" id="MobiDB-lite"/>
    </source>
</evidence>
<dbReference type="GO" id="GO:0031380">
    <property type="term" value="C:nuclear RNA-directed RNA polymerase complex"/>
    <property type="evidence" value="ECO:0007669"/>
    <property type="project" value="TreeGrafter"/>
</dbReference>
<dbReference type="EC" id="2.7.7.48" evidence="2"/>
<evidence type="ECO:0000256" key="8">
    <source>
        <dbReference type="ARBA" id="ARBA00048744"/>
    </source>
</evidence>
<comment type="catalytic activity">
    <reaction evidence="8">
        <text>RNA(n) + a ribonucleoside 5'-triphosphate = RNA(n+1) + diphosphate</text>
        <dbReference type="Rhea" id="RHEA:21248"/>
        <dbReference type="Rhea" id="RHEA-COMP:14527"/>
        <dbReference type="Rhea" id="RHEA-COMP:17342"/>
        <dbReference type="ChEBI" id="CHEBI:33019"/>
        <dbReference type="ChEBI" id="CHEBI:61557"/>
        <dbReference type="ChEBI" id="CHEBI:140395"/>
        <dbReference type="EC" id="2.7.7.48"/>
    </reaction>
</comment>
<evidence type="ECO:0000256" key="5">
    <source>
        <dbReference type="ARBA" id="ARBA00022695"/>
    </source>
</evidence>
<dbReference type="InParanoid" id="A0A165AHB7"/>
<dbReference type="InterPro" id="IPR007855">
    <property type="entry name" value="RDRP"/>
</dbReference>
<evidence type="ECO:0000256" key="1">
    <source>
        <dbReference type="ARBA" id="ARBA00005762"/>
    </source>
</evidence>
<dbReference type="PANTHER" id="PTHR23079:SF55">
    <property type="entry name" value="RNA-DIRECTED RNA POLYMERASE"/>
    <property type="match status" value="1"/>
</dbReference>
<evidence type="ECO:0000313" key="13">
    <source>
        <dbReference type="Proteomes" id="UP000076632"/>
    </source>
</evidence>
<dbReference type="STRING" id="1328760.A0A165AHB7"/>
<dbReference type="OMA" id="DDYLVIW"/>
<keyword evidence="4" id="KW-0808">Transferase</keyword>
<feature type="region of interest" description="Disordered" evidence="9">
    <location>
        <begin position="1"/>
        <end position="92"/>
    </location>
</feature>
<dbReference type="GO" id="GO:0030422">
    <property type="term" value="P:siRNA processing"/>
    <property type="evidence" value="ECO:0007669"/>
    <property type="project" value="TreeGrafter"/>
</dbReference>